<keyword evidence="3" id="KW-1185">Reference proteome</keyword>
<dbReference type="FunFam" id="1.20.1440.170:FF:000001">
    <property type="entry name" value="Translation machinery-associated 16 homolog"/>
    <property type="match status" value="1"/>
</dbReference>
<dbReference type="EMBL" id="JASPKZ010008365">
    <property type="protein sequence ID" value="KAJ9579975.1"/>
    <property type="molecule type" value="Genomic_DNA"/>
</dbReference>
<dbReference type="InterPro" id="IPR021346">
    <property type="entry name" value="Tma16"/>
</dbReference>
<dbReference type="GO" id="GO:0005634">
    <property type="term" value="C:nucleus"/>
    <property type="evidence" value="ECO:0007669"/>
    <property type="project" value="TreeGrafter"/>
</dbReference>
<dbReference type="PANTHER" id="PTHR13349:SF2">
    <property type="entry name" value="TRANSLATION MACHINERY-ASSOCIATED PROTEIN 16"/>
    <property type="match status" value="1"/>
</dbReference>
<evidence type="ECO:0000256" key="1">
    <source>
        <dbReference type="ARBA" id="ARBA00034127"/>
    </source>
</evidence>
<proteinExistence type="inferred from homology"/>
<accession>A0AAD7ZGN0</accession>
<protein>
    <recommendedName>
        <fullName evidence="4">Translation machinery-associated protein 16</fullName>
    </recommendedName>
</protein>
<comment type="similarity">
    <text evidence="1">Belongs to the TMA16 family.</text>
</comment>
<dbReference type="Pfam" id="PF11176">
    <property type="entry name" value="Tma16"/>
    <property type="match status" value="1"/>
</dbReference>
<evidence type="ECO:0000313" key="3">
    <source>
        <dbReference type="Proteomes" id="UP001233999"/>
    </source>
</evidence>
<reference evidence="2" key="2">
    <citation type="submission" date="2023-05" db="EMBL/GenBank/DDBJ databases">
        <authorList>
            <person name="Fouks B."/>
        </authorList>
    </citation>
    <scope>NUCLEOTIDE SEQUENCE</scope>
    <source>
        <strain evidence="2">Stay&amp;Tobe</strain>
        <tissue evidence="2">Testes</tissue>
    </source>
</reference>
<dbReference type="PANTHER" id="PTHR13349">
    <property type="entry name" value="TRANSLATION MACHINERY-ASSOCIATED PROTEIN 16"/>
    <property type="match status" value="1"/>
</dbReference>
<gene>
    <name evidence="2" type="ORF">L9F63_004358</name>
</gene>
<comment type="caution">
    <text evidence="2">The sequence shown here is derived from an EMBL/GenBank/DDBJ whole genome shotgun (WGS) entry which is preliminary data.</text>
</comment>
<evidence type="ECO:0000313" key="2">
    <source>
        <dbReference type="EMBL" id="KAJ9579975.1"/>
    </source>
</evidence>
<sequence length="232" mass="27322">MPKSVKKNFPKKILHPKSRKVQQLSKRNHRKLKVEKLQWAHQVKQNLTGEKFLWFRDHLEPDIIQYTPELTIEIIELYLSRFNEELEQIKLKHSIGNRKNRQHANREDIIRLTILQEEEEFATCGLEMPDLLDIVQLDMLRKWEGELRLLQNFKLKRYNRKQLLHLASSSEVKDVKTSQKTGSSIDISQSALVTQDNGTDIQNEEAHVVKQVDSCDNEKIEINEDTSMEVDT</sequence>
<dbReference type="Gene3D" id="1.20.1440.170">
    <property type="entry name" value="Translation machinery-associated protein 16-like"/>
    <property type="match status" value="1"/>
</dbReference>
<dbReference type="InterPro" id="IPR038356">
    <property type="entry name" value="Tma16_sf"/>
</dbReference>
<reference evidence="2" key="1">
    <citation type="journal article" date="2023" name="IScience">
        <title>Live-bearing cockroach genome reveals convergent evolutionary mechanisms linked to viviparity in insects and beyond.</title>
        <authorList>
            <person name="Fouks B."/>
            <person name="Harrison M.C."/>
            <person name="Mikhailova A.A."/>
            <person name="Marchal E."/>
            <person name="English S."/>
            <person name="Carruthers M."/>
            <person name="Jennings E.C."/>
            <person name="Chiamaka E.L."/>
            <person name="Frigard R.A."/>
            <person name="Pippel M."/>
            <person name="Attardo G.M."/>
            <person name="Benoit J.B."/>
            <person name="Bornberg-Bauer E."/>
            <person name="Tobe S.S."/>
        </authorList>
    </citation>
    <scope>NUCLEOTIDE SEQUENCE</scope>
    <source>
        <strain evidence="2">Stay&amp;Tobe</strain>
    </source>
</reference>
<organism evidence="2 3">
    <name type="scientific">Diploptera punctata</name>
    <name type="common">Pacific beetle cockroach</name>
    <dbReference type="NCBI Taxonomy" id="6984"/>
    <lineage>
        <taxon>Eukaryota</taxon>
        <taxon>Metazoa</taxon>
        <taxon>Ecdysozoa</taxon>
        <taxon>Arthropoda</taxon>
        <taxon>Hexapoda</taxon>
        <taxon>Insecta</taxon>
        <taxon>Pterygota</taxon>
        <taxon>Neoptera</taxon>
        <taxon>Polyneoptera</taxon>
        <taxon>Dictyoptera</taxon>
        <taxon>Blattodea</taxon>
        <taxon>Blaberoidea</taxon>
        <taxon>Blaberidae</taxon>
        <taxon>Diplopterinae</taxon>
        <taxon>Diploptera</taxon>
    </lineage>
</organism>
<evidence type="ECO:0008006" key="4">
    <source>
        <dbReference type="Google" id="ProtNLM"/>
    </source>
</evidence>
<dbReference type="Proteomes" id="UP001233999">
    <property type="component" value="Unassembled WGS sequence"/>
</dbReference>
<dbReference type="AlphaFoldDB" id="A0AAD7ZGN0"/>
<name>A0AAD7ZGN0_DIPPU</name>